<evidence type="ECO:0000256" key="6">
    <source>
        <dbReference type="ARBA" id="ARBA00022839"/>
    </source>
</evidence>
<feature type="compositionally biased region" description="Pro residues" evidence="16">
    <location>
        <begin position="980"/>
        <end position="992"/>
    </location>
</feature>
<evidence type="ECO:0000256" key="14">
    <source>
        <dbReference type="ARBA" id="ARBA00048988"/>
    </source>
</evidence>
<accession>A0A5R9J630</accession>
<dbReference type="RefSeq" id="WP_138325148.1">
    <property type="nucleotide sequence ID" value="NZ_VCDI01000002.1"/>
</dbReference>
<dbReference type="InterPro" id="IPR014016">
    <property type="entry name" value="UvrD-like_ATP-bd"/>
</dbReference>
<feature type="domain" description="UvrD-like helicase C-terminal" evidence="18">
    <location>
        <begin position="535"/>
        <end position="814"/>
    </location>
</feature>
<comment type="catalytic activity">
    <reaction evidence="11">
        <text>Couples ATP hydrolysis with the unwinding of duplex DNA by translocating in the 3'-5' direction.</text>
        <dbReference type="EC" id="5.6.2.4"/>
    </reaction>
</comment>
<evidence type="ECO:0000256" key="4">
    <source>
        <dbReference type="ARBA" id="ARBA00022801"/>
    </source>
</evidence>
<dbReference type="InterPro" id="IPR011604">
    <property type="entry name" value="PDDEXK-like_dom_sf"/>
</dbReference>
<feature type="domain" description="UvrD-like helicase ATP-binding" evidence="17">
    <location>
        <begin position="6"/>
        <end position="509"/>
    </location>
</feature>
<comment type="caution">
    <text evidence="19">The sequence shown here is derived from an EMBL/GenBank/DDBJ whole genome shotgun (WGS) entry which is preliminary data.</text>
</comment>
<dbReference type="GO" id="GO:0005524">
    <property type="term" value="F:ATP binding"/>
    <property type="evidence" value="ECO:0007669"/>
    <property type="project" value="UniProtKB-UniRule"/>
</dbReference>
<keyword evidence="20" id="KW-1185">Reference proteome</keyword>
<dbReference type="Pfam" id="PF12705">
    <property type="entry name" value="PDDEXK_1"/>
    <property type="match status" value="1"/>
</dbReference>
<dbReference type="PROSITE" id="PS51217">
    <property type="entry name" value="UVRD_HELICASE_CTER"/>
    <property type="match status" value="1"/>
</dbReference>
<dbReference type="GO" id="GO:0004527">
    <property type="term" value="F:exonuclease activity"/>
    <property type="evidence" value="ECO:0007669"/>
    <property type="project" value="UniProtKB-KW"/>
</dbReference>
<name>A0A5R9J630_9PROT</name>
<gene>
    <name evidence="19" type="primary">addA</name>
    <name evidence="19" type="ORF">FE263_06470</name>
</gene>
<dbReference type="GO" id="GO:0005829">
    <property type="term" value="C:cytosol"/>
    <property type="evidence" value="ECO:0007669"/>
    <property type="project" value="TreeGrafter"/>
</dbReference>
<sequence>MTLTPIAEANRQQTLASDPQVSVFVSASAGSGKTKLLIDRLLRLMLPRPAIGSEPGAPLVPGTNPARIQCLTFTKAAAAEMSIRLQRRLGSWVTLDDGELDIELAALEVPPDAATRASARALFARVLDLPGGMRIGTIHAFCQSLLRRFPLEAAISPHFRLAEDTDARVALNEAVEAVLAARAGLDASLGMLAGQISAADFSALVGKLQAASRAPGDGGLADLASLSPEALHEALWRATRVAQRDESEVLAQAVAWPGEARLRAALEVVRERGAPGARTTALVWLDWLAQGAGARATSWDQWCALLLTQAGEARKPFRGNLLKDQPQIADALAAEAERVLAVEDARRALRMARLTAALLAVALPILARHAARKSESGMLDYDDLIARTLALLDDPGVAWVLFKLDGGIDHLLLDEVQDTSPLQWQIAWSLTGEFFAGHGATPYAGPGSGDSRTLPRTIFAVGDYKQSIYSFQGADPGQFHGWRERFRARVVDGGEQWREPSLTVSFRSVEPVLRLVDAVFADPVASRGVAEPGQGELLQHRASRVGEPGRVELWPLTPVEEAEPGPGPWQAPARNAGQRSAPQRLAEHLARWIAGEIGRPALPGAAPLAAGDVLVLVPRRSPFVRSLIRALKAESVPVATLVRTGLVDQIAVQDLLALCDALLLPQDDLTVASVLTSPLGGLTDDAMMALATTRGGASLWDSLRDRHAGREDWARAWSLLDGLFRRVDFASPYALLGEALGARGGRARLLARLGPEASEPVDELLAAALRYEAAHAASLQGFLHWIRSSEEFIKREPDSAGDAVRVMTVHGAKGLQARLVVLPDTLSSPPGDETLLWTRDPLTGVALPFWVPRAELASLPTRALAALLREAAAEEQNRLLYVALTRASDRLVVCGWGAKRTLPENCWYELCRRGFERAGAVAVPFEAASATAWPGERLLIETGTAIPAIQPTSPAAPARTKPAPLPEWLGSAPLWQAVAPPPEPAIPNPLAPSRPDDVAYGPRPALRSPLARQPSAPGGRDAALQRGRLMHLLLQHLPAVPQAEQAAAASTYAARPAHGLGPVQAEALVRQALAVIGDPRLAALFGPAGRAEQPLTGLVGGVVVTGQVDRLCIEFGRVTVCDFKSGHAPPAVADQTPVLYLRQMAAYRALLRSLYPRRAVRCLLVWTEAASVMELPDRLLDRYAPGAGVAA</sequence>
<evidence type="ECO:0000256" key="10">
    <source>
        <dbReference type="ARBA" id="ARBA00023235"/>
    </source>
</evidence>
<keyword evidence="10" id="KW-0413">Isomerase</keyword>
<dbReference type="GO" id="GO:0003677">
    <property type="term" value="F:DNA binding"/>
    <property type="evidence" value="ECO:0007669"/>
    <property type="project" value="UniProtKB-KW"/>
</dbReference>
<feature type="region of interest" description="Disordered" evidence="16">
    <location>
        <begin position="980"/>
        <end position="1021"/>
    </location>
</feature>
<evidence type="ECO:0000256" key="11">
    <source>
        <dbReference type="ARBA" id="ARBA00034617"/>
    </source>
</evidence>
<dbReference type="PROSITE" id="PS51198">
    <property type="entry name" value="UVRD_HELICASE_ATP_BIND"/>
    <property type="match status" value="1"/>
</dbReference>
<dbReference type="NCBIfam" id="TIGR02784">
    <property type="entry name" value="addA_alphas"/>
    <property type="match status" value="1"/>
</dbReference>
<evidence type="ECO:0000256" key="8">
    <source>
        <dbReference type="ARBA" id="ARBA00023125"/>
    </source>
</evidence>
<dbReference type="EC" id="5.6.2.4" evidence="12"/>
<dbReference type="GO" id="GO:0033202">
    <property type="term" value="C:DNA helicase complex"/>
    <property type="evidence" value="ECO:0007669"/>
    <property type="project" value="TreeGrafter"/>
</dbReference>
<dbReference type="Pfam" id="PF00580">
    <property type="entry name" value="UvrD-helicase"/>
    <property type="match status" value="1"/>
</dbReference>
<dbReference type="SUPFAM" id="SSF52980">
    <property type="entry name" value="Restriction endonuclease-like"/>
    <property type="match status" value="1"/>
</dbReference>
<keyword evidence="2 15" id="KW-0547">Nucleotide-binding</keyword>
<dbReference type="SUPFAM" id="SSF52540">
    <property type="entry name" value="P-loop containing nucleoside triphosphate hydrolases"/>
    <property type="match status" value="1"/>
</dbReference>
<dbReference type="GO" id="GO:0043138">
    <property type="term" value="F:3'-5' DNA helicase activity"/>
    <property type="evidence" value="ECO:0007669"/>
    <property type="project" value="UniProtKB-EC"/>
</dbReference>
<dbReference type="Gene3D" id="3.90.320.10">
    <property type="match status" value="1"/>
</dbReference>
<evidence type="ECO:0000256" key="1">
    <source>
        <dbReference type="ARBA" id="ARBA00022722"/>
    </source>
</evidence>
<dbReference type="InterPro" id="IPR038726">
    <property type="entry name" value="PDDEXK_AddAB-type"/>
</dbReference>
<evidence type="ECO:0000259" key="18">
    <source>
        <dbReference type="PROSITE" id="PS51217"/>
    </source>
</evidence>
<keyword evidence="8" id="KW-0238">DNA-binding</keyword>
<evidence type="ECO:0000313" key="19">
    <source>
        <dbReference type="EMBL" id="TLU73075.1"/>
    </source>
</evidence>
<dbReference type="Gene3D" id="1.10.486.10">
    <property type="entry name" value="PCRA, domain 4"/>
    <property type="match status" value="1"/>
</dbReference>
<evidence type="ECO:0000256" key="13">
    <source>
        <dbReference type="ARBA" id="ARBA00034923"/>
    </source>
</evidence>
<evidence type="ECO:0000256" key="7">
    <source>
        <dbReference type="ARBA" id="ARBA00022840"/>
    </source>
</evidence>
<dbReference type="PANTHER" id="PTHR11070">
    <property type="entry name" value="UVRD / RECB / PCRA DNA HELICASE FAMILY MEMBER"/>
    <property type="match status" value="1"/>
</dbReference>
<dbReference type="InterPro" id="IPR014151">
    <property type="entry name" value="DNA_helicase_AddA"/>
</dbReference>
<protein>
    <recommendedName>
        <fullName evidence="12">DNA 3'-5' helicase</fullName>
        <ecNumber evidence="12">5.6.2.4</ecNumber>
    </recommendedName>
    <alternativeName>
        <fullName evidence="13">DNA 3'-5' helicase II</fullName>
    </alternativeName>
</protein>
<dbReference type="InterPro" id="IPR027417">
    <property type="entry name" value="P-loop_NTPase"/>
</dbReference>
<evidence type="ECO:0000256" key="16">
    <source>
        <dbReference type="SAM" id="MobiDB-lite"/>
    </source>
</evidence>
<organism evidence="19 20">
    <name type="scientific">Lichenicoccus roseus</name>
    <dbReference type="NCBI Taxonomy" id="2683649"/>
    <lineage>
        <taxon>Bacteria</taxon>
        <taxon>Pseudomonadati</taxon>
        <taxon>Pseudomonadota</taxon>
        <taxon>Alphaproteobacteria</taxon>
        <taxon>Acetobacterales</taxon>
        <taxon>Acetobacteraceae</taxon>
        <taxon>Lichenicoccus</taxon>
    </lineage>
</organism>
<dbReference type="Pfam" id="PF13361">
    <property type="entry name" value="UvrD_C"/>
    <property type="match status" value="1"/>
</dbReference>
<dbReference type="EMBL" id="VCDI01000002">
    <property type="protein sequence ID" value="TLU73075.1"/>
    <property type="molecule type" value="Genomic_DNA"/>
</dbReference>
<evidence type="ECO:0000256" key="3">
    <source>
        <dbReference type="ARBA" id="ARBA00022763"/>
    </source>
</evidence>
<evidence type="ECO:0000313" key="20">
    <source>
        <dbReference type="Proteomes" id="UP000305654"/>
    </source>
</evidence>
<keyword evidence="7 15" id="KW-0067">ATP-binding</keyword>
<dbReference type="AlphaFoldDB" id="A0A5R9J630"/>
<feature type="binding site" evidence="15">
    <location>
        <begin position="27"/>
        <end position="34"/>
    </location>
    <ligand>
        <name>ATP</name>
        <dbReference type="ChEBI" id="CHEBI:30616"/>
    </ligand>
</feature>
<dbReference type="InterPro" id="IPR014017">
    <property type="entry name" value="DNA_helicase_UvrD-like_C"/>
</dbReference>
<dbReference type="InterPro" id="IPR011335">
    <property type="entry name" value="Restrct_endonuc-II-like"/>
</dbReference>
<dbReference type="Gene3D" id="3.40.50.300">
    <property type="entry name" value="P-loop containing nucleotide triphosphate hydrolases"/>
    <property type="match status" value="3"/>
</dbReference>
<keyword evidence="1" id="KW-0540">Nuclease</keyword>
<dbReference type="PANTHER" id="PTHR11070:SF2">
    <property type="entry name" value="ATP-DEPENDENT DNA HELICASE SRS2"/>
    <property type="match status" value="1"/>
</dbReference>
<evidence type="ECO:0000259" key="17">
    <source>
        <dbReference type="PROSITE" id="PS51198"/>
    </source>
</evidence>
<evidence type="ECO:0000256" key="2">
    <source>
        <dbReference type="ARBA" id="ARBA00022741"/>
    </source>
</evidence>
<keyword evidence="5 15" id="KW-0347">Helicase</keyword>
<evidence type="ECO:0000256" key="5">
    <source>
        <dbReference type="ARBA" id="ARBA00022806"/>
    </source>
</evidence>
<dbReference type="GO" id="GO:0000725">
    <property type="term" value="P:recombinational repair"/>
    <property type="evidence" value="ECO:0007669"/>
    <property type="project" value="TreeGrafter"/>
</dbReference>
<dbReference type="Proteomes" id="UP000305654">
    <property type="component" value="Unassembled WGS sequence"/>
</dbReference>
<dbReference type="Gene3D" id="3.30.160.800">
    <property type="match status" value="1"/>
</dbReference>
<dbReference type="InterPro" id="IPR000212">
    <property type="entry name" value="DNA_helicase_UvrD/REP"/>
</dbReference>
<evidence type="ECO:0000256" key="9">
    <source>
        <dbReference type="ARBA" id="ARBA00023204"/>
    </source>
</evidence>
<keyword evidence="6" id="KW-0269">Exonuclease</keyword>
<keyword evidence="4 15" id="KW-0378">Hydrolase</keyword>
<evidence type="ECO:0000256" key="12">
    <source>
        <dbReference type="ARBA" id="ARBA00034808"/>
    </source>
</evidence>
<keyword evidence="9" id="KW-0234">DNA repair</keyword>
<evidence type="ECO:0000256" key="15">
    <source>
        <dbReference type="PROSITE-ProRule" id="PRU00560"/>
    </source>
</evidence>
<dbReference type="OrthoDB" id="9810135at2"/>
<comment type="catalytic activity">
    <reaction evidence="14">
        <text>ATP + H2O = ADP + phosphate + H(+)</text>
        <dbReference type="Rhea" id="RHEA:13065"/>
        <dbReference type="ChEBI" id="CHEBI:15377"/>
        <dbReference type="ChEBI" id="CHEBI:15378"/>
        <dbReference type="ChEBI" id="CHEBI:30616"/>
        <dbReference type="ChEBI" id="CHEBI:43474"/>
        <dbReference type="ChEBI" id="CHEBI:456216"/>
        <dbReference type="EC" id="5.6.2.4"/>
    </reaction>
</comment>
<keyword evidence="3" id="KW-0227">DNA damage</keyword>
<reference evidence="19 20" key="1">
    <citation type="submission" date="2019-05" db="EMBL/GenBank/DDBJ databases">
        <authorList>
            <person name="Pankratov T."/>
            <person name="Grouzdev D."/>
        </authorList>
    </citation>
    <scope>NUCLEOTIDE SEQUENCE [LARGE SCALE GENOMIC DNA]</scope>
    <source>
        <strain evidence="19 20">KEBCLARHB70R</strain>
    </source>
</reference>
<proteinExistence type="predicted"/>